<dbReference type="InterPro" id="IPR018027">
    <property type="entry name" value="Asn/Gln_amidotransferase"/>
</dbReference>
<evidence type="ECO:0000256" key="8">
    <source>
        <dbReference type="HAMAP-Rule" id="MF_03147"/>
    </source>
</evidence>
<keyword evidence="6 8" id="KW-0496">Mitochondrion</keyword>
<keyword evidence="2 8" id="KW-0436">Ligase</keyword>
<evidence type="ECO:0000259" key="9">
    <source>
        <dbReference type="SMART" id="SM00845"/>
    </source>
</evidence>
<keyword evidence="4 8" id="KW-0067">ATP-binding</keyword>
<dbReference type="InParanoid" id="A0A448YMZ0"/>
<dbReference type="NCBIfam" id="NF004012">
    <property type="entry name" value="PRK05477.1-2"/>
    <property type="match status" value="1"/>
</dbReference>
<accession>A0A448YMZ0</accession>
<dbReference type="GO" id="GO:0070681">
    <property type="term" value="P:glutaminyl-tRNAGln biosynthesis via transamidation"/>
    <property type="evidence" value="ECO:0007669"/>
    <property type="project" value="UniProtKB-UniRule"/>
</dbReference>
<dbReference type="InterPro" id="IPR004413">
    <property type="entry name" value="GatB"/>
</dbReference>
<dbReference type="InterPro" id="IPR023168">
    <property type="entry name" value="GatB_Yqey_C_2"/>
</dbReference>
<evidence type="ECO:0000313" key="10">
    <source>
        <dbReference type="EMBL" id="VEU22256.1"/>
    </source>
</evidence>
<dbReference type="Proteomes" id="UP000290900">
    <property type="component" value="Unassembled WGS sequence"/>
</dbReference>
<dbReference type="OrthoDB" id="1722066at2759"/>
<dbReference type="NCBIfam" id="TIGR00133">
    <property type="entry name" value="gatB"/>
    <property type="match status" value="1"/>
</dbReference>
<evidence type="ECO:0000256" key="5">
    <source>
        <dbReference type="ARBA" id="ARBA00022917"/>
    </source>
</evidence>
<dbReference type="InterPro" id="IPR003789">
    <property type="entry name" value="Asn/Gln_tRNA_amidoTrase-B-like"/>
</dbReference>
<gene>
    <name evidence="8" type="primary">PET112</name>
    <name evidence="10" type="ORF">BRENAR_LOCUS2987</name>
</gene>
<dbReference type="SUPFAM" id="SSF55931">
    <property type="entry name" value="Glutamine synthetase/guanido kinase"/>
    <property type="match status" value="1"/>
</dbReference>
<protein>
    <recommendedName>
        <fullName evidence="8">Glutamyl-tRNA(Gln) amidotransferase subunit B, mitochondrial</fullName>
        <shortName evidence="8">Glu-AdT subunit B</shortName>
        <ecNumber evidence="8">6.3.5.-</ecNumber>
    </recommendedName>
</protein>
<dbReference type="PANTHER" id="PTHR11659">
    <property type="entry name" value="GLUTAMYL-TRNA GLN AMIDOTRANSFERASE SUBUNIT B MITOCHONDRIAL AND PROKARYOTIC PET112-RELATED"/>
    <property type="match status" value="1"/>
</dbReference>
<dbReference type="GO" id="GO:0050567">
    <property type="term" value="F:glutaminyl-tRNA synthase (glutamine-hydrolyzing) activity"/>
    <property type="evidence" value="ECO:0007669"/>
    <property type="project" value="UniProtKB-UniRule"/>
</dbReference>
<dbReference type="GO" id="GO:0005524">
    <property type="term" value="F:ATP binding"/>
    <property type="evidence" value="ECO:0007669"/>
    <property type="project" value="UniProtKB-KW"/>
</dbReference>
<dbReference type="Pfam" id="PF02934">
    <property type="entry name" value="GatB_N"/>
    <property type="match status" value="1"/>
</dbReference>
<dbReference type="GO" id="GO:0032543">
    <property type="term" value="P:mitochondrial translation"/>
    <property type="evidence" value="ECO:0007669"/>
    <property type="project" value="UniProtKB-UniRule"/>
</dbReference>
<keyword evidence="3 8" id="KW-0547">Nucleotide-binding</keyword>
<evidence type="ECO:0000256" key="7">
    <source>
        <dbReference type="ARBA" id="ARBA00047913"/>
    </source>
</evidence>
<dbReference type="AlphaFoldDB" id="A0A448YMZ0"/>
<comment type="similarity">
    <text evidence="1 8">Belongs to the GatB/GatE family. GatB subfamily.</text>
</comment>
<proteinExistence type="inferred from homology"/>
<keyword evidence="5 8" id="KW-0648">Protein biosynthesis</keyword>
<dbReference type="PROSITE" id="PS01234">
    <property type="entry name" value="GATB"/>
    <property type="match status" value="1"/>
</dbReference>
<dbReference type="InterPro" id="IPR017958">
    <property type="entry name" value="Gln-tRNA_amidoTrfase_suB_CS"/>
</dbReference>
<comment type="function">
    <text evidence="8">Allows the formation of correctly charged Gln-tRNA(Gln) through the transamidation of misacylated Glu-tRNA(Gln) in the mitochondria. The reaction takes place in the presence of glutamine and ATP through an activated gamma-phospho-Glu-tRNA(Gln).</text>
</comment>
<reference evidence="10 11" key="1">
    <citation type="submission" date="2018-12" db="EMBL/GenBank/DDBJ databases">
        <authorList>
            <person name="Tiukova I."/>
            <person name="Dainat J."/>
        </authorList>
    </citation>
    <scope>NUCLEOTIDE SEQUENCE [LARGE SCALE GENOMIC DNA]</scope>
</reference>
<evidence type="ECO:0000256" key="1">
    <source>
        <dbReference type="ARBA" id="ARBA00005306"/>
    </source>
</evidence>
<sequence length="490" mass="56340">MHTLKIGLEIHTQLKTARKLFSLSHNNTSNLLTKPNSQVSFFDVSLPGSQPRLNPQAIVCALKCAIGMNCRVNAVSKFDRKHYFYGDQPLGYQITQRYHAIANDGKVLLTKRYDGLAEDRSIGIEQIQLEQDTGRSLYKLDNGTTDIDFNRSNIPLVEMVTRPDFNDIEQVRAFIKKYTKMLQNYDICTGELETGAIRVDVNVNIDQFQRIELKNIPTTSAIVNAIRYEYKRQCQVVDNGGSIDEVETRGWDGKKTYRLRSKEDSIDYRYMPDPELPAIKLDLEDVMPKLKQSLPMSVEDKMERLIKQYGLKLRDVNILMNDPELLEYYLDLYEEVVTKKGLSNPINWLVHDFLGCLTKSEKEFSRDLFPIREFSGFLELIEDGTLTKQNGKLLMMHLMNNKKDQAVPIRELVESFGMKSVGGDGEELREICRKVIRENEAIVRDIVEKKKRGKMNYLVGMCMRESGGRVDAGAVKKELASELEKWRPLE</sequence>
<evidence type="ECO:0000256" key="6">
    <source>
        <dbReference type="ARBA" id="ARBA00023128"/>
    </source>
</evidence>
<dbReference type="EMBL" id="CAACVR010000022">
    <property type="protein sequence ID" value="VEU22256.1"/>
    <property type="molecule type" value="Genomic_DNA"/>
</dbReference>
<name>A0A448YMZ0_BRENA</name>
<comment type="subunit">
    <text evidence="8">Subunit of the heterotrimeric GatFAB amidotransferase (AdT) complex, composed of A, B and F subunits.</text>
</comment>
<dbReference type="GO" id="GO:0005739">
    <property type="term" value="C:mitochondrion"/>
    <property type="evidence" value="ECO:0007669"/>
    <property type="project" value="UniProtKB-SubCell"/>
</dbReference>
<comment type="catalytic activity">
    <reaction evidence="7 8">
        <text>L-glutamyl-tRNA(Gln) + L-glutamine + ATP + H2O = L-glutaminyl-tRNA(Gln) + L-glutamate + ADP + phosphate + H(+)</text>
        <dbReference type="Rhea" id="RHEA:17521"/>
        <dbReference type="Rhea" id="RHEA-COMP:9681"/>
        <dbReference type="Rhea" id="RHEA-COMP:9684"/>
        <dbReference type="ChEBI" id="CHEBI:15377"/>
        <dbReference type="ChEBI" id="CHEBI:15378"/>
        <dbReference type="ChEBI" id="CHEBI:29985"/>
        <dbReference type="ChEBI" id="CHEBI:30616"/>
        <dbReference type="ChEBI" id="CHEBI:43474"/>
        <dbReference type="ChEBI" id="CHEBI:58359"/>
        <dbReference type="ChEBI" id="CHEBI:78520"/>
        <dbReference type="ChEBI" id="CHEBI:78521"/>
        <dbReference type="ChEBI" id="CHEBI:456216"/>
    </reaction>
</comment>
<dbReference type="STRING" id="13370.A0A448YMZ0"/>
<dbReference type="InterPro" id="IPR006075">
    <property type="entry name" value="Asn/Gln-tRNA_Trfase_suB/E_cat"/>
</dbReference>
<dbReference type="Pfam" id="PF02637">
    <property type="entry name" value="GatB_Yqey"/>
    <property type="match status" value="1"/>
</dbReference>
<evidence type="ECO:0000256" key="2">
    <source>
        <dbReference type="ARBA" id="ARBA00022598"/>
    </source>
</evidence>
<dbReference type="Gene3D" id="1.10.10.410">
    <property type="match status" value="1"/>
</dbReference>
<dbReference type="EC" id="6.3.5.-" evidence="8"/>
<dbReference type="SUPFAM" id="SSF89095">
    <property type="entry name" value="GatB/YqeY motif"/>
    <property type="match status" value="1"/>
</dbReference>
<dbReference type="GO" id="GO:0030956">
    <property type="term" value="C:glutamyl-tRNA(Gln) amidotransferase complex"/>
    <property type="evidence" value="ECO:0007669"/>
    <property type="project" value="UniProtKB-UniRule"/>
</dbReference>
<evidence type="ECO:0000256" key="3">
    <source>
        <dbReference type="ARBA" id="ARBA00022741"/>
    </source>
</evidence>
<evidence type="ECO:0000256" key="4">
    <source>
        <dbReference type="ARBA" id="ARBA00022840"/>
    </source>
</evidence>
<dbReference type="FunCoup" id="A0A448YMZ0">
    <property type="interactions" value="384"/>
</dbReference>
<keyword evidence="11" id="KW-1185">Reference proteome</keyword>
<organism evidence="10 11">
    <name type="scientific">Brettanomyces naardenensis</name>
    <name type="common">Yeast</name>
    <dbReference type="NCBI Taxonomy" id="13370"/>
    <lineage>
        <taxon>Eukaryota</taxon>
        <taxon>Fungi</taxon>
        <taxon>Dikarya</taxon>
        <taxon>Ascomycota</taxon>
        <taxon>Saccharomycotina</taxon>
        <taxon>Pichiomycetes</taxon>
        <taxon>Pichiales</taxon>
        <taxon>Pichiaceae</taxon>
        <taxon>Brettanomyces</taxon>
    </lineage>
</organism>
<dbReference type="SMART" id="SM00845">
    <property type="entry name" value="GatB_Yqey"/>
    <property type="match status" value="1"/>
</dbReference>
<feature type="domain" description="Asn/Gln amidotransferase" evidence="9">
    <location>
        <begin position="331"/>
        <end position="483"/>
    </location>
</feature>
<dbReference type="InterPro" id="IPR017959">
    <property type="entry name" value="Asn/Gln-tRNA_amidoTrfase_suB/E"/>
</dbReference>
<dbReference type="HAMAP" id="MF_00121">
    <property type="entry name" value="GatB"/>
    <property type="match status" value="1"/>
</dbReference>
<dbReference type="PANTHER" id="PTHR11659:SF0">
    <property type="entry name" value="GLUTAMYL-TRNA(GLN) AMIDOTRANSFERASE SUBUNIT B, MITOCHONDRIAL"/>
    <property type="match status" value="1"/>
</dbReference>
<evidence type="ECO:0000313" key="11">
    <source>
        <dbReference type="Proteomes" id="UP000290900"/>
    </source>
</evidence>
<comment type="subcellular location">
    <subcellularLocation>
        <location evidence="8">Mitochondrion</location>
    </subcellularLocation>
</comment>
<dbReference type="InterPro" id="IPR014746">
    <property type="entry name" value="Gln_synth/guanido_kin_cat_dom"/>
</dbReference>